<protein>
    <submittedName>
        <fullName evidence="1">Uncharacterized protein</fullName>
    </submittedName>
</protein>
<organism evidence="1 2">
    <name type="scientific">Owenia fusiformis</name>
    <name type="common">Polychaete worm</name>
    <dbReference type="NCBI Taxonomy" id="6347"/>
    <lineage>
        <taxon>Eukaryota</taxon>
        <taxon>Metazoa</taxon>
        <taxon>Spiralia</taxon>
        <taxon>Lophotrochozoa</taxon>
        <taxon>Annelida</taxon>
        <taxon>Polychaeta</taxon>
        <taxon>Sedentaria</taxon>
        <taxon>Canalipalpata</taxon>
        <taxon>Sabellida</taxon>
        <taxon>Oweniida</taxon>
        <taxon>Oweniidae</taxon>
        <taxon>Owenia</taxon>
    </lineage>
</organism>
<keyword evidence="2" id="KW-1185">Reference proteome</keyword>
<gene>
    <name evidence="1" type="ORF">OFUS_LOCUS18575</name>
</gene>
<name>A0A8J1ULL9_OWEFU</name>
<dbReference type="EMBL" id="CAIIXF020000009">
    <property type="protein sequence ID" value="CAH1793767.1"/>
    <property type="molecule type" value="Genomic_DNA"/>
</dbReference>
<sequence length="120" mass="13727">IAESDEYEVFARNLLMRLLRKLDLHLNWNLSSRLSKLQRESGQMLVMSAGLALVRCALVLVEGVASPLPQVWPNARRILDVVSPMPTPEPTGHVPHESIEVYFFVKHLEIEKYKHNVTNK</sequence>
<accession>A0A8J1ULL9</accession>
<dbReference type="AlphaFoldDB" id="A0A8J1ULL9"/>
<reference evidence="1" key="1">
    <citation type="submission" date="2022-03" db="EMBL/GenBank/DDBJ databases">
        <authorList>
            <person name="Martin C."/>
        </authorList>
    </citation>
    <scope>NUCLEOTIDE SEQUENCE</scope>
</reference>
<evidence type="ECO:0000313" key="1">
    <source>
        <dbReference type="EMBL" id="CAH1793767.1"/>
    </source>
</evidence>
<feature type="non-terminal residue" evidence="1">
    <location>
        <position position="120"/>
    </location>
</feature>
<proteinExistence type="predicted"/>
<comment type="caution">
    <text evidence="1">The sequence shown here is derived from an EMBL/GenBank/DDBJ whole genome shotgun (WGS) entry which is preliminary data.</text>
</comment>
<evidence type="ECO:0000313" key="2">
    <source>
        <dbReference type="Proteomes" id="UP000749559"/>
    </source>
</evidence>
<dbReference type="Proteomes" id="UP000749559">
    <property type="component" value="Unassembled WGS sequence"/>
</dbReference>